<evidence type="ECO:0000313" key="2">
    <source>
        <dbReference type="EMBL" id="JAH51494.1"/>
    </source>
</evidence>
<organism evidence="2">
    <name type="scientific">Anguilla anguilla</name>
    <name type="common">European freshwater eel</name>
    <name type="synonym">Muraena anguilla</name>
    <dbReference type="NCBI Taxonomy" id="7936"/>
    <lineage>
        <taxon>Eukaryota</taxon>
        <taxon>Metazoa</taxon>
        <taxon>Chordata</taxon>
        <taxon>Craniata</taxon>
        <taxon>Vertebrata</taxon>
        <taxon>Euteleostomi</taxon>
        <taxon>Actinopterygii</taxon>
        <taxon>Neopterygii</taxon>
        <taxon>Teleostei</taxon>
        <taxon>Anguilliformes</taxon>
        <taxon>Anguillidae</taxon>
        <taxon>Anguilla</taxon>
    </lineage>
</organism>
<accession>A0A0E9TCS7</accession>
<name>A0A0E9TCS7_ANGAN</name>
<dbReference type="EMBL" id="GBXM01057083">
    <property type="protein sequence ID" value="JAH51494.1"/>
    <property type="molecule type" value="Transcribed_RNA"/>
</dbReference>
<reference evidence="2" key="1">
    <citation type="submission" date="2014-11" db="EMBL/GenBank/DDBJ databases">
        <authorList>
            <person name="Amaro Gonzalez C."/>
        </authorList>
    </citation>
    <scope>NUCLEOTIDE SEQUENCE</scope>
</reference>
<keyword evidence="1" id="KW-1133">Transmembrane helix</keyword>
<reference evidence="2" key="2">
    <citation type="journal article" date="2015" name="Fish Shellfish Immunol.">
        <title>Early steps in the European eel (Anguilla anguilla)-Vibrio vulnificus interaction in the gills: Role of the RtxA13 toxin.</title>
        <authorList>
            <person name="Callol A."/>
            <person name="Pajuelo D."/>
            <person name="Ebbesson L."/>
            <person name="Teles M."/>
            <person name="MacKenzie S."/>
            <person name="Amaro C."/>
        </authorList>
    </citation>
    <scope>NUCLEOTIDE SEQUENCE</scope>
</reference>
<feature type="transmembrane region" description="Helical" evidence="1">
    <location>
        <begin position="20"/>
        <end position="39"/>
    </location>
</feature>
<keyword evidence="1" id="KW-0812">Transmembrane</keyword>
<sequence length="42" mass="4549">MMFPTLLFSSPDLPSSTILSSDIVGGSSVLLLLRWGILITRN</sequence>
<proteinExistence type="predicted"/>
<protein>
    <submittedName>
        <fullName evidence="2">Uncharacterized protein</fullName>
    </submittedName>
</protein>
<dbReference type="AlphaFoldDB" id="A0A0E9TCS7"/>
<keyword evidence="1" id="KW-0472">Membrane</keyword>
<evidence type="ECO:0000256" key="1">
    <source>
        <dbReference type="SAM" id="Phobius"/>
    </source>
</evidence>